<dbReference type="CDD" id="cd05688">
    <property type="entry name" value="S1_RPS1_repeat_ec3"/>
    <property type="match status" value="1"/>
</dbReference>
<dbReference type="AlphaFoldDB" id="A0A0H2YQX4"/>
<dbReference type="GO" id="GO:0003735">
    <property type="term" value="F:structural constituent of ribosome"/>
    <property type="evidence" value="ECO:0007669"/>
    <property type="project" value="TreeGrafter"/>
</dbReference>
<dbReference type="PRINTS" id="PR00681">
    <property type="entry name" value="RIBOSOMALS1"/>
</dbReference>
<keyword evidence="6" id="KW-1185">Reference proteome</keyword>
<proteinExistence type="inferred from homology"/>
<dbReference type="Proteomes" id="UP000001823">
    <property type="component" value="Chromosome"/>
</dbReference>
<evidence type="ECO:0000256" key="1">
    <source>
        <dbReference type="ARBA" id="ARBA00006767"/>
    </source>
</evidence>
<feature type="domain" description="S1 motif" evidence="4">
    <location>
        <begin position="108"/>
        <end position="174"/>
    </location>
</feature>
<dbReference type="PaxDb" id="195103-CPF_2405"/>
<organism evidence="5 6">
    <name type="scientific">Clostridium perfringens (strain ATCC 13124 / DSM 756 / JCM 1290 / NCIMB 6125 / NCTC 8237 / Type A)</name>
    <dbReference type="NCBI Taxonomy" id="195103"/>
    <lineage>
        <taxon>Bacteria</taxon>
        <taxon>Bacillati</taxon>
        <taxon>Bacillota</taxon>
        <taxon>Clostridia</taxon>
        <taxon>Eubacteriales</taxon>
        <taxon>Clostridiaceae</taxon>
        <taxon>Clostridium</taxon>
    </lineage>
</organism>
<dbReference type="eggNOG" id="COG0539">
    <property type="taxonomic scope" value="Bacteria"/>
</dbReference>
<dbReference type="RefSeq" id="WP_003454971.1">
    <property type="nucleotide sequence ID" value="NC_008261.1"/>
</dbReference>
<feature type="domain" description="S1 motif" evidence="4">
    <location>
        <begin position="279"/>
        <end position="348"/>
    </location>
</feature>
<dbReference type="KEGG" id="cpf:CPF_2405"/>
<dbReference type="EMBL" id="CP000246">
    <property type="protein sequence ID" value="ABG83327.1"/>
    <property type="molecule type" value="Genomic_DNA"/>
</dbReference>
<dbReference type="CDD" id="cd04465">
    <property type="entry name" value="S1_RPS1_repeat_ec2_hs2"/>
    <property type="match status" value="1"/>
</dbReference>
<dbReference type="InterPro" id="IPR003029">
    <property type="entry name" value="S1_domain"/>
</dbReference>
<dbReference type="InterPro" id="IPR012340">
    <property type="entry name" value="NA-bd_OB-fold"/>
</dbReference>
<keyword evidence="2 5" id="KW-0689">Ribosomal protein</keyword>
<evidence type="ECO:0000259" key="4">
    <source>
        <dbReference type="PROSITE" id="PS50126"/>
    </source>
</evidence>
<gene>
    <name evidence="5" type="ordered locus">CPF_2405</name>
</gene>
<protein>
    <submittedName>
        <fullName evidence="5">Ribosomal protein S1 family</fullName>
    </submittedName>
</protein>
<evidence type="ECO:0000256" key="3">
    <source>
        <dbReference type="ARBA" id="ARBA00023274"/>
    </source>
</evidence>
<feature type="domain" description="S1 motif" evidence="4">
    <location>
        <begin position="195"/>
        <end position="263"/>
    </location>
</feature>
<name>A0A0H2YQX4_CLOP1</name>
<dbReference type="GO" id="GO:0006412">
    <property type="term" value="P:translation"/>
    <property type="evidence" value="ECO:0007669"/>
    <property type="project" value="TreeGrafter"/>
</dbReference>
<dbReference type="CDD" id="cd05687">
    <property type="entry name" value="S1_RPS1_repeat_ec1_hs1"/>
    <property type="match status" value="1"/>
</dbReference>
<dbReference type="Pfam" id="PF00575">
    <property type="entry name" value="S1"/>
    <property type="match status" value="3"/>
</dbReference>
<dbReference type="FunFam" id="2.40.50.140:FF:000051">
    <property type="entry name" value="RNA-binding transcriptional accessory protein"/>
    <property type="match status" value="2"/>
</dbReference>
<sequence>MSENLTMSELMDSFELKHFHKGEIVKGKVISVKNDEIIVNIGHFADGVVPRNEISNDKNFDINSINVDDDIFVMVLSGDDGEGNVLLSKKRADAIKVWDDLKEAFEEEKSIKVSLKEVVKGGIVGDFNGLRVFMPASQCAGRRIENLEELVGKTLEVRVIEFNKENRKVVVSRRVIDEEIRNNEKKALWSSIKEGEKRKGKVTRLAKFGAFVDIGGVEGLVHLSDMSWSRVHKPEEVVSVGDEVEVFVSEVDMDRERIALSLKDVIKNPWETLEGLKVGDVVSGKVTNFIKVGAFVEVLPGIEGLVHISEITDENIAKPSDILELGQEVKVKILNIDDENKKMSLSIKDAVETSNEYMQYNDEEEGYSLADLFKGLNL</sequence>
<dbReference type="SUPFAM" id="SSF50249">
    <property type="entry name" value="Nucleic acid-binding proteins"/>
    <property type="match status" value="4"/>
</dbReference>
<dbReference type="GO" id="GO:0003729">
    <property type="term" value="F:mRNA binding"/>
    <property type="evidence" value="ECO:0007669"/>
    <property type="project" value="TreeGrafter"/>
</dbReference>
<dbReference type="PANTHER" id="PTHR10724:SF7">
    <property type="entry name" value="SMALL RIBOSOMAL SUBUNIT PROTEIN BS1C"/>
    <property type="match status" value="1"/>
</dbReference>
<dbReference type="PROSITE" id="PS50126">
    <property type="entry name" value="S1"/>
    <property type="match status" value="4"/>
</dbReference>
<dbReference type="SMART" id="SM00316">
    <property type="entry name" value="S1"/>
    <property type="match status" value="4"/>
</dbReference>
<dbReference type="GO" id="GO:0022627">
    <property type="term" value="C:cytosolic small ribosomal subunit"/>
    <property type="evidence" value="ECO:0007669"/>
    <property type="project" value="TreeGrafter"/>
</dbReference>
<dbReference type="InterPro" id="IPR050437">
    <property type="entry name" value="Ribos_protein_bS1-like"/>
</dbReference>
<accession>A0A0H2YQX4</accession>
<dbReference type="NCBIfam" id="NF005208">
    <property type="entry name" value="PRK06676.1"/>
    <property type="match status" value="1"/>
</dbReference>
<reference evidence="5 6" key="1">
    <citation type="journal article" date="2006" name="Genome Res.">
        <title>Skewed genomic variability in strains of the toxigenic bacterial pathogen, Clostridium perfringens.</title>
        <authorList>
            <person name="Myers G.S."/>
            <person name="Rasko D.A."/>
            <person name="Cheung J.K."/>
            <person name="Ravel J."/>
            <person name="Seshadri R."/>
            <person name="Deboy R.T."/>
            <person name="Ren Q."/>
            <person name="Varga J."/>
            <person name="Awad M.M."/>
            <person name="Brinkac L.M."/>
            <person name="Daugherty S.C."/>
            <person name="Haft D.H."/>
            <person name="Dodson R.J."/>
            <person name="Madupu R."/>
            <person name="Nelson W.C."/>
            <person name="Rosovitz M.J."/>
            <person name="Sullivan S.A."/>
            <person name="Khouri H."/>
            <person name="Dimitrov G.I."/>
            <person name="Watkins K.L."/>
            <person name="Mulligan S."/>
            <person name="Benton J."/>
            <person name="Radune D."/>
            <person name="Fisher D.J."/>
            <person name="Atkins H.S."/>
            <person name="Hiscox T."/>
            <person name="Jost B.H."/>
            <person name="Billington S.J."/>
            <person name="Songer J.G."/>
            <person name="McClane B.A."/>
            <person name="Titball R.W."/>
            <person name="Rood J.I."/>
            <person name="Melville S.B."/>
            <person name="Paulsen I.T."/>
        </authorList>
    </citation>
    <scope>NUCLEOTIDE SEQUENCE [LARGE SCALE GENOMIC DNA]</scope>
    <source>
        <strain evidence="6">ATCC 13124 / DSM 756 / JCM 1290 / NCIMB 6125 / NCTC 8237 / S 107 / Type A</strain>
    </source>
</reference>
<dbReference type="STRING" id="195103.CPF_2405"/>
<evidence type="ECO:0000313" key="6">
    <source>
        <dbReference type="Proteomes" id="UP000001823"/>
    </source>
</evidence>
<evidence type="ECO:0000256" key="2">
    <source>
        <dbReference type="ARBA" id="ARBA00022980"/>
    </source>
</evidence>
<dbReference type="HOGENOM" id="CLU_015805_4_5_9"/>
<keyword evidence="3" id="KW-0687">Ribonucleoprotein</keyword>
<dbReference type="Gene3D" id="2.40.50.140">
    <property type="entry name" value="Nucleic acid-binding proteins"/>
    <property type="match status" value="4"/>
</dbReference>
<dbReference type="PANTHER" id="PTHR10724">
    <property type="entry name" value="30S RIBOSOMAL PROTEIN S1"/>
    <property type="match status" value="1"/>
</dbReference>
<dbReference type="InterPro" id="IPR035104">
    <property type="entry name" value="Ribosomal_protein_S1-like"/>
</dbReference>
<evidence type="ECO:0000313" key="5">
    <source>
        <dbReference type="EMBL" id="ABG83327.1"/>
    </source>
</evidence>
<feature type="domain" description="S1 motif" evidence="4">
    <location>
        <begin position="22"/>
        <end position="90"/>
    </location>
</feature>
<comment type="similarity">
    <text evidence="1">Belongs to the bacterial ribosomal protein bS1 family.</text>
</comment>